<reference evidence="2 3" key="1">
    <citation type="submission" date="2016-02" db="EMBL/GenBank/DDBJ databases">
        <title>Paenibacillus sp. LPB0068, isolated from Crassostrea gigas.</title>
        <authorList>
            <person name="Shin S.-K."/>
            <person name="Yi H."/>
        </authorList>
    </citation>
    <scope>NUCLEOTIDE SEQUENCE [LARGE SCALE GENOMIC DNA]</scope>
    <source>
        <strain evidence="2 3">LPB0068</strain>
    </source>
</reference>
<dbReference type="Proteomes" id="UP000077134">
    <property type="component" value="Unassembled WGS sequence"/>
</dbReference>
<dbReference type="OrthoDB" id="507999at2"/>
<dbReference type="STRING" id="1763538.LPB68_16445"/>
<proteinExistence type="predicted"/>
<evidence type="ECO:0000313" key="3">
    <source>
        <dbReference type="Proteomes" id="UP000077134"/>
    </source>
</evidence>
<organism evidence="2 3">
    <name type="scientific">Paenibacillus crassostreae</name>
    <dbReference type="NCBI Taxonomy" id="1763538"/>
    <lineage>
        <taxon>Bacteria</taxon>
        <taxon>Bacillati</taxon>
        <taxon>Bacillota</taxon>
        <taxon>Bacilli</taxon>
        <taxon>Bacillales</taxon>
        <taxon>Paenibacillaceae</taxon>
        <taxon>Paenibacillus</taxon>
    </lineage>
</organism>
<sequence>MEAEFVGVDLLGKLYIEEMFLFYDEPQLFTCISKFGQRFMVLYVDYTEQDQTWLFAPLTEARLAFAKSNRISLYDVFTKPEDEFIWKVIKENNSNIAKATQIDPMGISSDLLPTEDAYLNWKNDEMMPCINEKIFEMAQSERRDIVNLSLEIANGHVREIDCVSLGEVLSNTQNILYMLAHRGNSARGKIPSNIKVENSLQVTGTYAASFGIQLKSNELSDLLGETRLSDTLKLFAQLLMTKSDPVELKAFLITQNQRVVLKYRNLMKTLIEADTGIKVEIASPNKNYFDVKLSVQDVKNTLSILDGEINNMVTVEKIFGEIVGIHTEKKTFSFRSVDGEHITGKLADHFNETTFEVPKHMEIVVEQKIQLNNLTKREKYIYTLIKVNDTTEELTNEDVE</sequence>
<evidence type="ECO:0000313" key="2">
    <source>
        <dbReference type="EMBL" id="OAB71451.1"/>
    </source>
</evidence>
<dbReference type="Pfam" id="PF20215">
    <property type="entry name" value="DUF6575"/>
    <property type="match status" value="1"/>
</dbReference>
<comment type="caution">
    <text evidence="2">The sequence shown here is derived from an EMBL/GenBank/DDBJ whole genome shotgun (WGS) entry which is preliminary data.</text>
</comment>
<keyword evidence="3" id="KW-1185">Reference proteome</keyword>
<protein>
    <recommendedName>
        <fullName evidence="1">DUF6575 domain-containing protein</fullName>
    </recommendedName>
</protein>
<accession>A0A167AUP4</accession>
<dbReference type="RefSeq" id="WP_068661063.1">
    <property type="nucleotide sequence ID" value="NZ_CP017770.1"/>
</dbReference>
<feature type="domain" description="DUF6575" evidence="1">
    <location>
        <begin position="10"/>
        <end position="174"/>
    </location>
</feature>
<evidence type="ECO:0000259" key="1">
    <source>
        <dbReference type="Pfam" id="PF20215"/>
    </source>
</evidence>
<gene>
    <name evidence="2" type="ORF">PNBC_19315</name>
</gene>
<name>A0A167AUP4_9BACL</name>
<dbReference type="EMBL" id="LSFN01000039">
    <property type="protein sequence ID" value="OAB71451.1"/>
    <property type="molecule type" value="Genomic_DNA"/>
</dbReference>
<dbReference type="KEGG" id="pcx:LPB68_16445"/>
<dbReference type="InterPro" id="IPR046482">
    <property type="entry name" value="DUF6575"/>
</dbReference>
<dbReference type="AlphaFoldDB" id="A0A167AUP4"/>